<feature type="compositionally biased region" description="Basic and acidic residues" evidence="1">
    <location>
        <begin position="77"/>
        <end position="89"/>
    </location>
</feature>
<feature type="compositionally biased region" description="Acidic residues" evidence="1">
    <location>
        <begin position="90"/>
        <end position="116"/>
    </location>
</feature>
<dbReference type="Proteomes" id="UP000790833">
    <property type="component" value="Unassembled WGS sequence"/>
</dbReference>
<reference evidence="3" key="1">
    <citation type="submission" date="2021-03" db="EMBL/GenBank/DDBJ databases">
        <authorList>
            <person name="Palmer J.M."/>
        </authorList>
    </citation>
    <scope>NUCLEOTIDE SEQUENCE</scope>
    <source>
        <strain evidence="3">ARV_011</strain>
    </source>
</reference>
<dbReference type="SMART" id="SM00581">
    <property type="entry name" value="PSP"/>
    <property type="match status" value="1"/>
</dbReference>
<name>A0A9P7V5S3_9ASCO</name>
<dbReference type="GO" id="GO:0005634">
    <property type="term" value="C:nucleus"/>
    <property type="evidence" value="ECO:0007669"/>
    <property type="project" value="InterPro"/>
</dbReference>
<dbReference type="PANTHER" id="PTHR12785:SF6">
    <property type="entry name" value="SPLICING FACTOR 3B SUBUNIT 2"/>
    <property type="match status" value="1"/>
</dbReference>
<feature type="domain" description="PSP proline-rich" evidence="2">
    <location>
        <begin position="274"/>
        <end position="331"/>
    </location>
</feature>
<gene>
    <name evidence="3" type="ORF">KQ657_002691</name>
</gene>
<feature type="compositionally biased region" description="Basic residues" evidence="1">
    <location>
        <begin position="1"/>
        <end position="18"/>
    </location>
</feature>
<proteinExistence type="predicted"/>
<evidence type="ECO:0000313" key="4">
    <source>
        <dbReference type="Proteomes" id="UP000790833"/>
    </source>
</evidence>
<dbReference type="InterPro" id="IPR052584">
    <property type="entry name" value="U2_snRNP_Complex_Component"/>
</dbReference>
<feature type="compositionally biased region" description="Polar residues" evidence="1">
    <location>
        <begin position="414"/>
        <end position="428"/>
    </location>
</feature>
<sequence>MAKRSKNQVRREKAKLRKLTSNSDKLSEPVPTDSDTIPNDATPNESSTKEVEEGKPDTVGSSELFSQYSSVFQQFATEDRPVKTIKEKNEEDEDASNDDNDDNDDDSKVDSDDEGDSTALSARQLRKRNKVSLAALKALSSNPSVVEPTDVDAKDPFLHVYMKLQLNVVPVPQHWSSKRDFLSGRKGIEKLPFQLPKYIADTGIQEMRNVVEDDSRTLKQLQRERVQPKMGKLDIDYQKLHDAFFKHQSKPRLYAFGDVYYEGRETTDDYTEQIQDMKPGVISNDLRQAIGLTESSTSNVAPPWISVMERLGKPPSYSNFLIPGLDLVYSNTGYVLNATTAVEATKPSEHWGVLQEAVEEEESDEESDEESHDKAASEPAYDESSQEEEDHDEKVEIAEYGKYGGISKDKEVSDNVTNTAEDSSSTPGSKLLYQILEETSSTSKSGLLNSDKKYQI</sequence>
<feature type="compositionally biased region" description="Acidic residues" evidence="1">
    <location>
        <begin position="380"/>
        <end position="391"/>
    </location>
</feature>
<evidence type="ECO:0000313" key="3">
    <source>
        <dbReference type="EMBL" id="KAG7191902.1"/>
    </source>
</evidence>
<feature type="compositionally biased region" description="Polar residues" evidence="1">
    <location>
        <begin position="59"/>
        <end position="76"/>
    </location>
</feature>
<accession>A0A9P7V5S3</accession>
<evidence type="ECO:0000256" key="1">
    <source>
        <dbReference type="SAM" id="MobiDB-lite"/>
    </source>
</evidence>
<feature type="compositionally biased region" description="Polar residues" evidence="1">
    <location>
        <begin position="33"/>
        <end position="46"/>
    </location>
</feature>
<comment type="caution">
    <text evidence="3">The sequence shown here is derived from an EMBL/GenBank/DDBJ whole genome shotgun (WGS) entry which is preliminary data.</text>
</comment>
<feature type="compositionally biased region" description="Acidic residues" evidence="1">
    <location>
        <begin position="357"/>
        <end position="370"/>
    </location>
</feature>
<dbReference type="InterPro" id="IPR006568">
    <property type="entry name" value="PSP_pro-rich"/>
</dbReference>
<feature type="region of interest" description="Disordered" evidence="1">
    <location>
        <begin position="356"/>
        <end position="432"/>
    </location>
</feature>
<organism evidence="3 4">
    <name type="scientific">Scheffersomyces spartinae</name>
    <dbReference type="NCBI Taxonomy" id="45513"/>
    <lineage>
        <taxon>Eukaryota</taxon>
        <taxon>Fungi</taxon>
        <taxon>Dikarya</taxon>
        <taxon>Ascomycota</taxon>
        <taxon>Saccharomycotina</taxon>
        <taxon>Pichiomycetes</taxon>
        <taxon>Debaryomycetaceae</taxon>
        <taxon>Scheffersomyces</taxon>
    </lineage>
</organism>
<feature type="region of interest" description="Disordered" evidence="1">
    <location>
        <begin position="1"/>
        <end position="124"/>
    </location>
</feature>
<dbReference type="PANTHER" id="PTHR12785">
    <property type="entry name" value="SPLICING FACTOR 3B"/>
    <property type="match status" value="1"/>
</dbReference>
<keyword evidence="4" id="KW-1185">Reference proteome</keyword>
<evidence type="ECO:0000259" key="2">
    <source>
        <dbReference type="SMART" id="SM00581"/>
    </source>
</evidence>
<dbReference type="Pfam" id="PF04046">
    <property type="entry name" value="PSP"/>
    <property type="match status" value="1"/>
</dbReference>
<protein>
    <recommendedName>
        <fullName evidence="2">PSP proline-rich domain-containing protein</fullName>
    </recommendedName>
</protein>
<dbReference type="InterPro" id="IPR007180">
    <property type="entry name" value="DUF382"/>
</dbReference>
<dbReference type="OrthoDB" id="10260794at2759"/>
<dbReference type="RefSeq" id="XP_043047454.1">
    <property type="nucleotide sequence ID" value="XM_043193445.1"/>
</dbReference>
<feature type="compositionally biased region" description="Basic and acidic residues" evidence="1">
    <location>
        <begin position="47"/>
        <end position="56"/>
    </location>
</feature>
<dbReference type="Pfam" id="PF04037">
    <property type="entry name" value="DUF382"/>
    <property type="match status" value="1"/>
</dbReference>
<dbReference type="AlphaFoldDB" id="A0A9P7V5S3"/>
<dbReference type="EMBL" id="JAHMUF010000022">
    <property type="protein sequence ID" value="KAG7191902.1"/>
    <property type="molecule type" value="Genomic_DNA"/>
</dbReference>
<dbReference type="GeneID" id="66116065"/>